<organism evidence="1 2">
    <name type="scientific">Actinoplanes philippinensis</name>
    <dbReference type="NCBI Taxonomy" id="35752"/>
    <lineage>
        <taxon>Bacteria</taxon>
        <taxon>Bacillati</taxon>
        <taxon>Actinomycetota</taxon>
        <taxon>Actinomycetes</taxon>
        <taxon>Micromonosporales</taxon>
        <taxon>Micromonosporaceae</taxon>
        <taxon>Actinoplanes</taxon>
    </lineage>
</organism>
<name>A0A1I2GDH6_9ACTN</name>
<dbReference type="Proteomes" id="UP000199645">
    <property type="component" value="Unassembled WGS sequence"/>
</dbReference>
<accession>A0A1I2GDH6</accession>
<evidence type="ECO:0000313" key="2">
    <source>
        <dbReference type="Proteomes" id="UP000199645"/>
    </source>
</evidence>
<protein>
    <recommendedName>
        <fullName evidence="3">Tetratricopeptide repeat-containing protein</fullName>
    </recommendedName>
</protein>
<evidence type="ECO:0000313" key="1">
    <source>
        <dbReference type="EMBL" id="SFF15243.1"/>
    </source>
</evidence>
<reference evidence="1 2" key="1">
    <citation type="submission" date="2016-10" db="EMBL/GenBank/DDBJ databases">
        <authorList>
            <person name="de Groot N.N."/>
        </authorList>
    </citation>
    <scope>NUCLEOTIDE SEQUENCE [LARGE SCALE GENOMIC DNA]</scope>
    <source>
        <strain evidence="1 2">DSM 43019</strain>
    </source>
</reference>
<evidence type="ECO:0008006" key="3">
    <source>
        <dbReference type="Google" id="ProtNLM"/>
    </source>
</evidence>
<dbReference type="RefSeq" id="WP_093615539.1">
    <property type="nucleotide sequence ID" value="NZ_BOMT01000027.1"/>
</dbReference>
<dbReference type="EMBL" id="FONV01000006">
    <property type="protein sequence ID" value="SFF15243.1"/>
    <property type="molecule type" value="Genomic_DNA"/>
</dbReference>
<dbReference type="STRING" id="35752.SAMN05421541_106437"/>
<keyword evidence="2" id="KW-1185">Reference proteome</keyword>
<proteinExistence type="predicted"/>
<gene>
    <name evidence="1" type="ORF">SAMN05421541_106437</name>
</gene>
<dbReference type="AlphaFoldDB" id="A0A1I2GDH6"/>
<sequence length="97" mass="10576">MPISTRALRPGDEHLRASAPVGIQRSRRALDVTRRAGEVNFEADLRYDFATALLRSGEGTAARAEYERSLAVAPERRQPCAEARATAGLADCSALHR</sequence>